<proteinExistence type="predicted"/>
<dbReference type="PANTHER" id="PTHR46093:SF18">
    <property type="entry name" value="FIBRONECTIN TYPE-III DOMAIN-CONTAINING PROTEIN"/>
    <property type="match status" value="1"/>
</dbReference>
<dbReference type="AlphaFoldDB" id="A0A9P9IBG8"/>
<keyword evidence="4" id="KW-0472">Membrane</keyword>
<dbReference type="SUPFAM" id="SSF117281">
    <property type="entry name" value="Kelch motif"/>
    <property type="match status" value="1"/>
</dbReference>
<keyword evidence="1" id="KW-0880">Kelch repeat</keyword>
<gene>
    <name evidence="5" type="ORF">B0J11DRAFT_510902</name>
</gene>
<dbReference type="Gene3D" id="2.120.10.80">
    <property type="entry name" value="Kelch-type beta propeller"/>
    <property type="match status" value="2"/>
</dbReference>
<evidence type="ECO:0000313" key="6">
    <source>
        <dbReference type="Proteomes" id="UP000700596"/>
    </source>
</evidence>
<dbReference type="SUPFAM" id="SSF50965">
    <property type="entry name" value="Galactose oxidase, central domain"/>
    <property type="match status" value="1"/>
</dbReference>
<dbReference type="OrthoDB" id="10251809at2759"/>
<feature type="transmembrane region" description="Helical" evidence="4">
    <location>
        <begin position="645"/>
        <end position="671"/>
    </location>
</feature>
<protein>
    <submittedName>
        <fullName evidence="5">Kelch repeat protein-like protein</fullName>
    </submittedName>
</protein>
<evidence type="ECO:0000256" key="2">
    <source>
        <dbReference type="ARBA" id="ARBA00022737"/>
    </source>
</evidence>
<organism evidence="5 6">
    <name type="scientific">Dendryphion nanum</name>
    <dbReference type="NCBI Taxonomy" id="256645"/>
    <lineage>
        <taxon>Eukaryota</taxon>
        <taxon>Fungi</taxon>
        <taxon>Dikarya</taxon>
        <taxon>Ascomycota</taxon>
        <taxon>Pezizomycotina</taxon>
        <taxon>Dothideomycetes</taxon>
        <taxon>Pleosporomycetidae</taxon>
        <taxon>Pleosporales</taxon>
        <taxon>Torulaceae</taxon>
        <taxon>Dendryphion</taxon>
    </lineage>
</organism>
<evidence type="ECO:0000256" key="3">
    <source>
        <dbReference type="SAM" id="MobiDB-lite"/>
    </source>
</evidence>
<feature type="compositionally biased region" description="Polar residues" evidence="3">
    <location>
        <begin position="733"/>
        <end position="747"/>
    </location>
</feature>
<evidence type="ECO:0000313" key="5">
    <source>
        <dbReference type="EMBL" id="KAH7115308.1"/>
    </source>
</evidence>
<keyword evidence="2" id="KW-0677">Repeat</keyword>
<sequence length="815" mass="88152">MDRVHPQPAVEASGRRKSVFAEVGLVDEATIRRERSPAPILLSEQKRKRFRPSRIVRFRSRNDVFEEDDEEAQSDSETTEDGNDYERAAAMKIRLVPANSMMYRAALLALVLAMMLPILQINPASLIGVKGGAIPRQTIESVQVVKREDTDTNICKRWAHQATIVNGSLYIYGGRSTTDPRQTSDTWNNDFLTLDLTKSWQVSGPSLTGLPRPSGPPEIAMGYLWSSHDSLFLYGGQFSDTPRASPSAASTWEYKIASKTWVEHKDQKTVAGTHAAPAGQPVQRSAEGAGFSVSVLGRGWYFGGHLDDLTTEGWSNQIPRVYLKSLIEFTFPGYSNNAVETLKDGKKAGDSGAYRNITEGGLQDKAGFAERADGILLYIPGFSDEGLLIGLAGGTNDTFTQMNVIDVYDIAKSQWYKQSTSGKYPDYRVNPCAVVAAAADGSSYNVYMFGGQNLQPAKEQIQKQDMWILSIPSFTWIQVDMGSQEVPYGRSGHTCHVWDGQMIVVGGYVGNELSCESPGIYVFNMSSLSWSNQFTALTGSKALQSFNGNERDTGNPLAQQANQRGFDSKAGLEGSYGYAVPAAVQSVIGGKSTGGATLTAPLQTPTEGPLKTGKPHTYTVTGPNGAIITETTTIPSTSGGSGTNVGAIIAGTIAGFFFIVAAYFAFCAWVYRKQVRIWKNHAAMMTSANANRHSADEKATSFTGTGAGATSSSGKNSTDREAFRNALFPPSSRAGSSGNDEIRTSTGERPPVPGTGYSGAGGMLAGERAWEERERERRGSVDSTDDLLAGQEPTFWGTRGVLLNPRRSLRVINRD</sequence>
<comment type="caution">
    <text evidence="5">The sequence shown here is derived from an EMBL/GenBank/DDBJ whole genome shotgun (WGS) entry which is preliminary data.</text>
</comment>
<keyword evidence="6" id="KW-1185">Reference proteome</keyword>
<feature type="transmembrane region" description="Helical" evidence="4">
    <location>
        <begin position="101"/>
        <end position="119"/>
    </location>
</feature>
<dbReference type="PANTHER" id="PTHR46093">
    <property type="entry name" value="ACYL-COA-BINDING DOMAIN-CONTAINING PROTEIN 5"/>
    <property type="match status" value="1"/>
</dbReference>
<keyword evidence="4" id="KW-0812">Transmembrane</keyword>
<dbReference type="Proteomes" id="UP000700596">
    <property type="component" value="Unassembled WGS sequence"/>
</dbReference>
<accession>A0A9P9IBG8</accession>
<feature type="compositionally biased region" description="Basic and acidic residues" evidence="3">
    <location>
        <begin position="768"/>
        <end position="780"/>
    </location>
</feature>
<dbReference type="InterPro" id="IPR015915">
    <property type="entry name" value="Kelch-typ_b-propeller"/>
</dbReference>
<feature type="compositionally biased region" description="Low complexity" evidence="3">
    <location>
        <begin position="700"/>
        <end position="714"/>
    </location>
</feature>
<dbReference type="InterPro" id="IPR011043">
    <property type="entry name" value="Gal_Oxase/kelch_b-propeller"/>
</dbReference>
<keyword evidence="4" id="KW-1133">Transmembrane helix</keyword>
<name>A0A9P9IBG8_9PLEO</name>
<reference evidence="5" key="1">
    <citation type="journal article" date="2021" name="Nat. Commun.">
        <title>Genetic determinants of endophytism in the Arabidopsis root mycobiome.</title>
        <authorList>
            <person name="Mesny F."/>
            <person name="Miyauchi S."/>
            <person name="Thiergart T."/>
            <person name="Pickel B."/>
            <person name="Atanasova L."/>
            <person name="Karlsson M."/>
            <person name="Huettel B."/>
            <person name="Barry K.W."/>
            <person name="Haridas S."/>
            <person name="Chen C."/>
            <person name="Bauer D."/>
            <person name="Andreopoulos W."/>
            <person name="Pangilinan J."/>
            <person name="LaButti K."/>
            <person name="Riley R."/>
            <person name="Lipzen A."/>
            <person name="Clum A."/>
            <person name="Drula E."/>
            <person name="Henrissat B."/>
            <person name="Kohler A."/>
            <person name="Grigoriev I.V."/>
            <person name="Martin F.M."/>
            <person name="Hacquard S."/>
        </authorList>
    </citation>
    <scope>NUCLEOTIDE SEQUENCE</scope>
    <source>
        <strain evidence="5">MPI-CAGE-CH-0243</strain>
    </source>
</reference>
<feature type="region of interest" description="Disordered" evidence="3">
    <location>
        <begin position="696"/>
        <end position="791"/>
    </location>
</feature>
<dbReference type="Pfam" id="PF24681">
    <property type="entry name" value="Kelch_KLHDC2_KLHL20_DRC7"/>
    <property type="match status" value="1"/>
</dbReference>
<dbReference type="EMBL" id="JAGMWT010000016">
    <property type="protein sequence ID" value="KAH7115308.1"/>
    <property type="molecule type" value="Genomic_DNA"/>
</dbReference>
<evidence type="ECO:0000256" key="4">
    <source>
        <dbReference type="SAM" id="Phobius"/>
    </source>
</evidence>
<feature type="region of interest" description="Disordered" evidence="3">
    <location>
        <begin position="601"/>
        <end position="624"/>
    </location>
</feature>
<evidence type="ECO:0000256" key="1">
    <source>
        <dbReference type="ARBA" id="ARBA00022441"/>
    </source>
</evidence>